<reference evidence="9 11" key="2">
    <citation type="submission" date="2020-12" db="EMBL/GenBank/DDBJ databases">
        <title>Draft genome sequence of furan degrading bacterial strain FUR100.</title>
        <authorList>
            <person name="Woiski C."/>
        </authorList>
    </citation>
    <scope>NUCLEOTIDE SEQUENCE [LARGE SCALE GENOMIC DNA]</scope>
    <source>
        <strain evidence="9 11">FUR100</strain>
    </source>
</reference>
<feature type="region of interest" description="Disordered" evidence="6">
    <location>
        <begin position="195"/>
        <end position="282"/>
    </location>
</feature>
<evidence type="ECO:0000256" key="1">
    <source>
        <dbReference type="ARBA" id="ARBA00009437"/>
    </source>
</evidence>
<feature type="compositionally biased region" description="Gly residues" evidence="6">
    <location>
        <begin position="258"/>
        <end position="270"/>
    </location>
</feature>
<dbReference type="GO" id="GO:0003677">
    <property type="term" value="F:DNA binding"/>
    <property type="evidence" value="ECO:0007669"/>
    <property type="project" value="UniProtKB-KW"/>
</dbReference>
<evidence type="ECO:0000256" key="2">
    <source>
        <dbReference type="ARBA" id="ARBA00023015"/>
    </source>
</evidence>
<evidence type="ECO:0000256" key="3">
    <source>
        <dbReference type="ARBA" id="ARBA00023125"/>
    </source>
</evidence>
<keyword evidence="2" id="KW-0805">Transcription regulation</keyword>
<feature type="domain" description="LysR substrate-binding" evidence="7">
    <location>
        <begin position="22"/>
        <end position="195"/>
    </location>
</feature>
<dbReference type="SUPFAM" id="SSF53850">
    <property type="entry name" value="Periplasmic binding protein-like II"/>
    <property type="match status" value="1"/>
</dbReference>
<feature type="compositionally biased region" description="Low complexity" evidence="6">
    <location>
        <begin position="229"/>
        <end position="254"/>
    </location>
</feature>
<reference evidence="8 10" key="1">
    <citation type="journal article" date="2017" name="Poromechanics V (2013)">
        <title>Genomic Characterization of the Arsenic-Tolerant Actinobacterium, &lt;i&gt;Rhodococcus erythropolis&lt;/i&gt; S43.</title>
        <authorList>
            <person name="Retamal-Morales G."/>
            <person name="Mehnert M."/>
            <person name="Schwabe R."/>
            <person name="Tischler D."/>
            <person name="Schloemann M."/>
            <person name="Levican G.J."/>
        </authorList>
    </citation>
    <scope>NUCLEOTIDE SEQUENCE [LARGE SCALE GENOMIC DNA]</scope>
    <source>
        <strain evidence="8 10">S43</strain>
    </source>
</reference>
<comment type="similarity">
    <text evidence="1">Belongs to the LysR transcriptional regulatory family.</text>
</comment>
<name>A0A0C2WED7_RHOER</name>
<dbReference type="Proteomes" id="UP000325576">
    <property type="component" value="Unassembled WGS sequence"/>
</dbReference>
<dbReference type="EMBL" id="MRBO01000412">
    <property type="protein sequence ID" value="KAB2584658.1"/>
    <property type="molecule type" value="Genomic_DNA"/>
</dbReference>
<feature type="compositionally biased region" description="Basic and acidic residues" evidence="6">
    <location>
        <begin position="203"/>
        <end position="212"/>
    </location>
</feature>
<gene>
    <name evidence="8" type="ORF">BS297_14345</name>
    <name evidence="9" type="ORF">I3517_35075</name>
</gene>
<keyword evidence="3" id="KW-0238">DNA-binding</keyword>
<sequence>MTDADSQAIFRLAYAPGVTPTKWVRVWHERLPEVRLELVQFPVLELEAALRAGEADAGLVRLPIDRTGISAISLYAETPVVVVPKDHVFTTVDQISVDDLADEIVLDPLDDRLDWPTRPGKTAAERPATIADAIELVAAGVGVVVVPHSLARFHHRKDLTFRPVDGAPEAPVALAWMESKTTDLVEELIGIVRGRTAQSSRGRNGEPAEKIKGSVKAKIAARERRAEAAKNGQKAKGAGTAKNISGRNAGSGKAKAGGKSGSGKSGGTKSSGGRFSGKQKGR</sequence>
<dbReference type="RefSeq" id="WP_003942255.1">
    <property type="nucleotide sequence ID" value="NZ_AP018733.1"/>
</dbReference>
<evidence type="ECO:0000256" key="4">
    <source>
        <dbReference type="ARBA" id="ARBA00023159"/>
    </source>
</evidence>
<protein>
    <submittedName>
        <fullName evidence="8">LysR family transcriptional regulator</fullName>
    </submittedName>
</protein>
<dbReference type="GeneID" id="57487233"/>
<evidence type="ECO:0000256" key="5">
    <source>
        <dbReference type="ARBA" id="ARBA00023163"/>
    </source>
</evidence>
<dbReference type="PANTHER" id="PTHR30346">
    <property type="entry name" value="TRANSCRIPTIONAL DUAL REGULATOR HCAR-RELATED"/>
    <property type="match status" value="1"/>
</dbReference>
<evidence type="ECO:0000313" key="10">
    <source>
        <dbReference type="Proteomes" id="UP000325576"/>
    </source>
</evidence>
<dbReference type="Gene3D" id="3.40.190.290">
    <property type="match status" value="1"/>
</dbReference>
<dbReference type="KEGG" id="reb:XU06_13075"/>
<dbReference type="GO" id="GO:0032993">
    <property type="term" value="C:protein-DNA complex"/>
    <property type="evidence" value="ECO:0007669"/>
    <property type="project" value="TreeGrafter"/>
</dbReference>
<proteinExistence type="inferred from homology"/>
<accession>A0A0C2WED7</accession>
<keyword evidence="4" id="KW-0010">Activator</keyword>
<dbReference type="InterPro" id="IPR005119">
    <property type="entry name" value="LysR_subst-bd"/>
</dbReference>
<evidence type="ECO:0000259" key="7">
    <source>
        <dbReference type="Pfam" id="PF03466"/>
    </source>
</evidence>
<keyword evidence="11" id="KW-1185">Reference proteome</keyword>
<dbReference type="OMA" id="PAKWVRI"/>
<comment type="caution">
    <text evidence="8">The sequence shown here is derived from an EMBL/GenBank/DDBJ whole genome shotgun (WGS) entry which is preliminary data.</text>
</comment>
<dbReference type="GO" id="GO:0003700">
    <property type="term" value="F:DNA-binding transcription factor activity"/>
    <property type="evidence" value="ECO:0007669"/>
    <property type="project" value="TreeGrafter"/>
</dbReference>
<evidence type="ECO:0000313" key="9">
    <source>
        <dbReference type="EMBL" id="MBH5147832.1"/>
    </source>
</evidence>
<dbReference type="STRING" id="1833.XU06_13075"/>
<dbReference type="OrthoDB" id="3388207at2"/>
<evidence type="ECO:0000313" key="11">
    <source>
        <dbReference type="Proteomes" id="UP000627573"/>
    </source>
</evidence>
<dbReference type="Proteomes" id="UP000627573">
    <property type="component" value="Unassembled WGS sequence"/>
</dbReference>
<dbReference type="AlphaFoldDB" id="A0A0C2WED7"/>
<dbReference type="EMBL" id="JAECSB010000103">
    <property type="protein sequence ID" value="MBH5147832.1"/>
    <property type="molecule type" value="Genomic_DNA"/>
</dbReference>
<dbReference type="Gene3D" id="3.40.190.10">
    <property type="entry name" value="Periplasmic binding protein-like II"/>
    <property type="match status" value="1"/>
</dbReference>
<organism evidence="8 10">
    <name type="scientific">Rhodococcus erythropolis</name>
    <name type="common">Arthrobacter picolinophilus</name>
    <dbReference type="NCBI Taxonomy" id="1833"/>
    <lineage>
        <taxon>Bacteria</taxon>
        <taxon>Bacillati</taxon>
        <taxon>Actinomycetota</taxon>
        <taxon>Actinomycetes</taxon>
        <taxon>Mycobacteriales</taxon>
        <taxon>Nocardiaceae</taxon>
        <taxon>Rhodococcus</taxon>
        <taxon>Rhodococcus erythropolis group</taxon>
    </lineage>
</organism>
<dbReference type="Pfam" id="PF03466">
    <property type="entry name" value="LysR_substrate"/>
    <property type="match status" value="1"/>
</dbReference>
<evidence type="ECO:0000256" key="6">
    <source>
        <dbReference type="SAM" id="MobiDB-lite"/>
    </source>
</evidence>
<evidence type="ECO:0000313" key="8">
    <source>
        <dbReference type="EMBL" id="KAB2584658.1"/>
    </source>
</evidence>
<dbReference type="PANTHER" id="PTHR30346:SF0">
    <property type="entry name" value="HCA OPERON TRANSCRIPTIONAL ACTIVATOR HCAR"/>
    <property type="match status" value="1"/>
</dbReference>
<keyword evidence="5" id="KW-0804">Transcription</keyword>